<dbReference type="InterPro" id="IPR027417">
    <property type="entry name" value="P-loop_NTPase"/>
</dbReference>
<dbReference type="Pfam" id="PF13191">
    <property type="entry name" value="AAA_16"/>
    <property type="match status" value="1"/>
</dbReference>
<dbReference type="SUPFAM" id="SSF46894">
    <property type="entry name" value="C-terminal effector domain of the bipartite response regulators"/>
    <property type="match status" value="1"/>
</dbReference>
<accession>A0A7Z0D7F7</accession>
<keyword evidence="1" id="KW-0805">Transcription regulation</keyword>
<dbReference type="PRINTS" id="PR00038">
    <property type="entry name" value="HTHLUXR"/>
</dbReference>
<dbReference type="InterPro" id="IPR016032">
    <property type="entry name" value="Sig_transdc_resp-reg_C-effctor"/>
</dbReference>
<dbReference type="AlphaFoldDB" id="A0A7Z0D7F7"/>
<dbReference type="InterPro" id="IPR000792">
    <property type="entry name" value="Tscrpt_reg_LuxR_C"/>
</dbReference>
<dbReference type="SUPFAM" id="SSF52540">
    <property type="entry name" value="P-loop containing nucleoside triphosphate hydrolases"/>
    <property type="match status" value="1"/>
</dbReference>
<feature type="domain" description="HTH luxR-type" evidence="4">
    <location>
        <begin position="766"/>
        <end position="829"/>
    </location>
</feature>
<dbReference type="Proteomes" id="UP000527616">
    <property type="component" value="Unassembled WGS sequence"/>
</dbReference>
<evidence type="ECO:0000313" key="6">
    <source>
        <dbReference type="Proteomes" id="UP000527616"/>
    </source>
</evidence>
<dbReference type="Pfam" id="PF00196">
    <property type="entry name" value="GerE"/>
    <property type="match status" value="1"/>
</dbReference>
<keyword evidence="6" id="KW-1185">Reference proteome</keyword>
<dbReference type="CDD" id="cd06170">
    <property type="entry name" value="LuxR_C_like"/>
    <property type="match status" value="1"/>
</dbReference>
<evidence type="ECO:0000256" key="1">
    <source>
        <dbReference type="ARBA" id="ARBA00023015"/>
    </source>
</evidence>
<protein>
    <submittedName>
        <fullName evidence="5">DNA-binding NarL/FixJ family response regulator</fullName>
    </submittedName>
</protein>
<evidence type="ECO:0000259" key="4">
    <source>
        <dbReference type="PROSITE" id="PS50043"/>
    </source>
</evidence>
<dbReference type="Gene3D" id="1.10.10.10">
    <property type="entry name" value="Winged helix-like DNA-binding domain superfamily/Winged helix DNA-binding domain"/>
    <property type="match status" value="1"/>
</dbReference>
<name>A0A7Z0D7F7_9ACTN</name>
<comment type="caution">
    <text evidence="5">The sequence shown here is derived from an EMBL/GenBank/DDBJ whole genome shotgun (WGS) entry which is preliminary data.</text>
</comment>
<dbReference type="PANTHER" id="PTHR44688:SF16">
    <property type="entry name" value="DNA-BINDING TRANSCRIPTIONAL ACTIVATOR DEVR_DOSR"/>
    <property type="match status" value="1"/>
</dbReference>
<evidence type="ECO:0000313" key="5">
    <source>
        <dbReference type="EMBL" id="NYI70245.1"/>
    </source>
</evidence>
<proteinExistence type="predicted"/>
<keyword evidence="3" id="KW-0804">Transcription</keyword>
<dbReference type="GO" id="GO:0003677">
    <property type="term" value="F:DNA binding"/>
    <property type="evidence" value="ECO:0007669"/>
    <property type="project" value="UniProtKB-KW"/>
</dbReference>
<sequence length="829" mass="88170">MARRQAQASRLRAALDATGRTPGSSRVLLVEGGMGIGKTSLLTTAAAAGFDVVLARADRLTGGSPLSVARSVLEHLDPDVAVGAEESVRDLARRAARVLDARPVPIVVDDAQWLDPASAEFLQGLLLGRVTTWRTLVLAHRTGRPPLSIIDIAHRVGADVEHLQLEPLPDEDIAAIAADLPAWQGAEVVAGARGNPLFASVLSALFRRRPELATTAEALRAEPADAGAALYRAVAADLAQLDADETAALEAVAVLDSLDVAALAVIADREEERVSAQLGRLRSLQLLSQNPGEAIHPVIRSSVYHAIPPDRAVRAHRRAAALPGLAPYQRAEHLAMLREHASAAEIDRLVELAEPAIGTDPGAVRRWLEPTRHHRVSPRRDLLLARALVLDGRPDDAAGLLEPLLTDSAADAAEARSLLAQAWRASGRTAEAHRLLAEAPLTEPATLIDAAALAALAGEIDTVRDTVDRLAGSPPQFQLAGRALRAVALLGSGDIAAARRALAGVPDALRALGDDRLRDILDACAAAVWSAYLLDDFHAAIALGERALWVAQRHGRGHVLANLGAATAHALASVGRLSETDELGEQAVADAERYQTPDPIPMARHAQVLAAFWADDPALLRRRFDQLRAAPSPGVEWWRRATRSTRARIAAVLGEPEPYAVLLPPPDVAAGLRHADAATVAALGGDQATAQHLLAAGLDHAERHRLRSQGALLRLLTAMLVARPARDWPRAAELAEQAVDEFSALGMSCHLRLARQTAAEITRDAAASPAGTLTRRELEIARLVADGLSNQQIADRLVISRRTVEEHVSKVLRKLDVSSRAAVRPVLHS</sequence>
<dbReference type="GO" id="GO:0006355">
    <property type="term" value="P:regulation of DNA-templated transcription"/>
    <property type="evidence" value="ECO:0007669"/>
    <property type="project" value="InterPro"/>
</dbReference>
<evidence type="ECO:0000256" key="2">
    <source>
        <dbReference type="ARBA" id="ARBA00023125"/>
    </source>
</evidence>
<gene>
    <name evidence="5" type="ORF">GGQ54_000805</name>
</gene>
<dbReference type="SMART" id="SM00421">
    <property type="entry name" value="HTH_LUXR"/>
    <property type="match status" value="1"/>
</dbReference>
<dbReference type="InterPro" id="IPR036388">
    <property type="entry name" value="WH-like_DNA-bd_sf"/>
</dbReference>
<dbReference type="InterPro" id="IPR041664">
    <property type="entry name" value="AAA_16"/>
</dbReference>
<dbReference type="PROSITE" id="PS50043">
    <property type="entry name" value="HTH_LUXR_2"/>
    <property type="match status" value="1"/>
</dbReference>
<dbReference type="PANTHER" id="PTHR44688">
    <property type="entry name" value="DNA-BINDING TRANSCRIPTIONAL ACTIVATOR DEVR_DOSR"/>
    <property type="match status" value="1"/>
</dbReference>
<dbReference type="EMBL" id="JACBZS010000001">
    <property type="protein sequence ID" value="NYI70245.1"/>
    <property type="molecule type" value="Genomic_DNA"/>
</dbReference>
<reference evidence="5 6" key="1">
    <citation type="submission" date="2020-07" db="EMBL/GenBank/DDBJ databases">
        <title>Sequencing the genomes of 1000 actinobacteria strains.</title>
        <authorList>
            <person name="Klenk H.-P."/>
        </authorList>
    </citation>
    <scope>NUCLEOTIDE SEQUENCE [LARGE SCALE GENOMIC DNA]</scope>
    <source>
        <strain evidence="5 6">DSM 103164</strain>
    </source>
</reference>
<keyword evidence="2 5" id="KW-0238">DNA-binding</keyword>
<dbReference type="RefSeq" id="WP_179444223.1">
    <property type="nucleotide sequence ID" value="NZ_JACBZS010000001.1"/>
</dbReference>
<organism evidence="5 6">
    <name type="scientific">Naumannella cuiyingiana</name>
    <dbReference type="NCBI Taxonomy" id="1347891"/>
    <lineage>
        <taxon>Bacteria</taxon>
        <taxon>Bacillati</taxon>
        <taxon>Actinomycetota</taxon>
        <taxon>Actinomycetes</taxon>
        <taxon>Propionibacteriales</taxon>
        <taxon>Propionibacteriaceae</taxon>
        <taxon>Naumannella</taxon>
    </lineage>
</organism>
<evidence type="ECO:0000256" key="3">
    <source>
        <dbReference type="ARBA" id="ARBA00023163"/>
    </source>
</evidence>